<gene>
    <name evidence="5" type="ORF">FHG64_04560</name>
</gene>
<dbReference type="Pfam" id="PF00150">
    <property type="entry name" value="Cellulase"/>
    <property type="match status" value="1"/>
</dbReference>
<accession>A0A5B7X0G4</accession>
<dbReference type="GO" id="GO:0000272">
    <property type="term" value="P:polysaccharide catabolic process"/>
    <property type="evidence" value="ECO:0007669"/>
    <property type="project" value="InterPro"/>
</dbReference>
<dbReference type="EMBL" id="CP040812">
    <property type="protein sequence ID" value="QCY68725.1"/>
    <property type="molecule type" value="Genomic_DNA"/>
</dbReference>
<protein>
    <submittedName>
        <fullName evidence="5">Glycoside hydrolase family 5 protein</fullName>
    </submittedName>
</protein>
<proteinExistence type="predicted"/>
<dbReference type="RefSeq" id="WP_139065311.1">
    <property type="nucleotide sequence ID" value="NZ_CP040812.1"/>
</dbReference>
<evidence type="ECO:0000256" key="1">
    <source>
        <dbReference type="ARBA" id="ARBA00022801"/>
    </source>
</evidence>
<dbReference type="InterPro" id="IPR017853">
    <property type="entry name" value="GH"/>
</dbReference>
<name>A0A5B7X0G4_9FLAO</name>
<dbReference type="Gene3D" id="3.20.20.80">
    <property type="entry name" value="Glycosidases"/>
    <property type="match status" value="1"/>
</dbReference>
<feature type="signal peptide" evidence="3">
    <location>
        <begin position="1"/>
        <end position="25"/>
    </location>
</feature>
<keyword evidence="1 5" id="KW-0378">Hydrolase</keyword>
<reference evidence="5 6" key="1">
    <citation type="submission" date="2019-06" db="EMBL/GenBank/DDBJ databases">
        <title>Complete genome sequence of Antarcticibacterium flavum KCTC 52984T from an Antarctic marine sediment.</title>
        <authorList>
            <person name="Lee Y.M."/>
            <person name="Shin S.C."/>
        </authorList>
    </citation>
    <scope>NUCLEOTIDE SEQUENCE [LARGE SCALE GENOMIC DNA]</scope>
    <source>
        <strain evidence="5 6">KCTC 52984</strain>
    </source>
</reference>
<dbReference type="Proteomes" id="UP000309016">
    <property type="component" value="Chromosome"/>
</dbReference>
<organism evidence="5 6">
    <name type="scientific">Antarcticibacterium flavum</name>
    <dbReference type="NCBI Taxonomy" id="2058175"/>
    <lineage>
        <taxon>Bacteria</taxon>
        <taxon>Pseudomonadati</taxon>
        <taxon>Bacteroidota</taxon>
        <taxon>Flavobacteriia</taxon>
        <taxon>Flavobacteriales</taxon>
        <taxon>Flavobacteriaceae</taxon>
        <taxon>Antarcticibacterium</taxon>
    </lineage>
</organism>
<dbReference type="InterPro" id="IPR001547">
    <property type="entry name" value="Glyco_hydro_5"/>
</dbReference>
<dbReference type="SUPFAM" id="SSF51445">
    <property type="entry name" value="(Trans)glycosidases"/>
    <property type="match status" value="1"/>
</dbReference>
<evidence type="ECO:0000256" key="2">
    <source>
        <dbReference type="ARBA" id="ARBA00023295"/>
    </source>
</evidence>
<keyword evidence="3" id="KW-0732">Signal</keyword>
<dbReference type="KEGG" id="afla:FHG64_04560"/>
<feature type="chain" id="PRO_5023147635" evidence="3">
    <location>
        <begin position="26"/>
        <end position="867"/>
    </location>
</feature>
<dbReference type="AlphaFoldDB" id="A0A5B7X0G4"/>
<sequence>MKILSKELKILLLLCCAFFSGVAYAQGQVQEQKQDVYVDGSGVMRWGHNDEEVKGFGVNYSAPFAHGFRAAGRLDVDLKKAIDNDVYHFSRLGFDLYRIHVWDTEISDAEGNLLENEHLELFDYLLKQLKDRDINYMITPIAYWGNGWPEPNEDTPGFSHKYGKEGSLTHPEAIKAQENYLAQFLEHVNPHTGIAYKDEPNIIAFEISNEPHHKGSTEEVTSFVQRMVTSMRSTGTKKPIFYNVSHSTHFMEAYFNADIQGGTFQWYPTGLGFQKELEGNLLPNVNEYNIPFDNIIKKNNAAKLVYEFDAADVMKSYIYPAMARSFREAGIQIATHFAWDPTYMAYANTEYNTHYMNLAYTPQKALALMISGEVFHQIPMYKNYGTYPQNLQFENFRISYEKDLAEYNSSEKFYYTNSTSSNPLSLKDLKHIAGYGISNTVKYEGRGAYFLDKLEEGVWRLEVMPDAILVDNPFGRNNLDKTVAVINWEEWEMTVNLPGLGRDFSVTTLSGKNEKFTATASKFQIGPGIYLLSAKDKKIAYRGNEDWKNGELHDFYAPEATVHKTYVLHQPVEVVIENSSLEIKAEVVSKEPVQKVEAWFQNGNIHDSVELKEMEAYTYGAEVPQKLLEEGFLNYRIIITQQDGSRTFPADAEGNPGQWDFHAMEQYQTRITGEQQPLYIFTAAKDRDYIVGEWKRDNRLVPGDRTGEAEYQVRLEQLFEKDEENKNAAPVYDYTFRYNFKNKIQGREAELKDFKNLKFKARSLEKGPKKIQIALIDKNGAAFGQIVEINSQNQEYSLKINEFKPVKTVTLPRPYPTFLPYYFEHGIEGPLELENIESLQISIGPGLEEKEKLEGHQIGITSFRLEK</sequence>
<dbReference type="OrthoDB" id="9809937at2"/>
<evidence type="ECO:0000313" key="6">
    <source>
        <dbReference type="Proteomes" id="UP000309016"/>
    </source>
</evidence>
<evidence type="ECO:0000256" key="3">
    <source>
        <dbReference type="SAM" id="SignalP"/>
    </source>
</evidence>
<evidence type="ECO:0000313" key="5">
    <source>
        <dbReference type="EMBL" id="QCY68725.1"/>
    </source>
</evidence>
<dbReference type="GO" id="GO:0004553">
    <property type="term" value="F:hydrolase activity, hydrolyzing O-glycosyl compounds"/>
    <property type="evidence" value="ECO:0007669"/>
    <property type="project" value="InterPro"/>
</dbReference>
<feature type="domain" description="Glycoside hydrolase family 5" evidence="4">
    <location>
        <begin position="91"/>
        <end position="244"/>
    </location>
</feature>
<evidence type="ECO:0000259" key="4">
    <source>
        <dbReference type="Pfam" id="PF00150"/>
    </source>
</evidence>
<keyword evidence="2" id="KW-0326">Glycosidase</keyword>
<keyword evidence="6" id="KW-1185">Reference proteome</keyword>